<organism evidence="2">
    <name type="scientific">Arion vulgaris</name>
    <dbReference type="NCBI Taxonomy" id="1028688"/>
    <lineage>
        <taxon>Eukaryota</taxon>
        <taxon>Metazoa</taxon>
        <taxon>Spiralia</taxon>
        <taxon>Lophotrochozoa</taxon>
        <taxon>Mollusca</taxon>
        <taxon>Gastropoda</taxon>
        <taxon>Heterobranchia</taxon>
        <taxon>Euthyneura</taxon>
        <taxon>Panpulmonata</taxon>
        <taxon>Eupulmonata</taxon>
        <taxon>Stylommatophora</taxon>
        <taxon>Helicina</taxon>
        <taxon>Arionoidea</taxon>
        <taxon>Arionidae</taxon>
        <taxon>Arion</taxon>
    </lineage>
</organism>
<feature type="compositionally biased region" description="Polar residues" evidence="1">
    <location>
        <begin position="1"/>
        <end position="15"/>
    </location>
</feature>
<dbReference type="AlphaFoldDB" id="A0A0B6Z063"/>
<feature type="non-terminal residue" evidence="2">
    <location>
        <position position="1"/>
    </location>
</feature>
<dbReference type="EMBL" id="HACG01015064">
    <property type="protein sequence ID" value="CEK61929.1"/>
    <property type="molecule type" value="Transcribed_RNA"/>
</dbReference>
<protein>
    <submittedName>
        <fullName evidence="2">Uncharacterized protein</fullName>
    </submittedName>
</protein>
<evidence type="ECO:0000256" key="1">
    <source>
        <dbReference type="SAM" id="MobiDB-lite"/>
    </source>
</evidence>
<proteinExistence type="predicted"/>
<feature type="region of interest" description="Disordered" evidence="1">
    <location>
        <begin position="1"/>
        <end position="23"/>
    </location>
</feature>
<feature type="non-terminal residue" evidence="2">
    <location>
        <position position="76"/>
    </location>
</feature>
<reference evidence="2" key="1">
    <citation type="submission" date="2014-12" db="EMBL/GenBank/DDBJ databases">
        <title>Insight into the proteome of Arion vulgaris.</title>
        <authorList>
            <person name="Aradska J."/>
            <person name="Bulat T."/>
            <person name="Smidak R."/>
            <person name="Sarate P."/>
            <person name="Gangsoo J."/>
            <person name="Sialana F."/>
            <person name="Bilban M."/>
            <person name="Lubec G."/>
        </authorList>
    </citation>
    <scope>NUCLEOTIDE SEQUENCE</scope>
    <source>
        <tissue evidence="2">Skin</tissue>
    </source>
</reference>
<evidence type="ECO:0000313" key="2">
    <source>
        <dbReference type="EMBL" id="CEK61929.1"/>
    </source>
</evidence>
<accession>A0A0B6Z063</accession>
<name>A0A0B6Z063_9EUPU</name>
<gene>
    <name evidence="2" type="primary">ORF43699</name>
</gene>
<sequence>KCSLPSIVSGSSRQTFENNNDKNSNCSKNFSFTTTDSFNDKCIPNTKQFAEVGEHETSICVPPPASVNDTACSIVD</sequence>